<evidence type="ECO:0000256" key="1">
    <source>
        <dbReference type="ARBA" id="ARBA00009199"/>
    </source>
</evidence>
<comment type="similarity">
    <text evidence="1">Belongs to the amidase family.</text>
</comment>
<evidence type="ECO:0000259" key="2">
    <source>
        <dbReference type="Pfam" id="PF01425"/>
    </source>
</evidence>
<dbReference type="PANTHER" id="PTHR11895">
    <property type="entry name" value="TRANSAMIDASE"/>
    <property type="match status" value="1"/>
</dbReference>
<comment type="caution">
    <text evidence="3">The sequence shown here is derived from an EMBL/GenBank/DDBJ whole genome shotgun (WGS) entry which is preliminary data.</text>
</comment>
<proteinExistence type="inferred from homology"/>
<reference evidence="3" key="1">
    <citation type="journal article" date="2014" name="Int. J. Syst. Evol. Microbiol.">
        <title>Complete genome sequence of Corynebacterium casei LMG S-19264T (=DSM 44701T), isolated from a smear-ripened cheese.</title>
        <authorList>
            <consortium name="US DOE Joint Genome Institute (JGI-PGF)"/>
            <person name="Walter F."/>
            <person name="Albersmeier A."/>
            <person name="Kalinowski J."/>
            <person name="Ruckert C."/>
        </authorList>
    </citation>
    <scope>NUCLEOTIDE SEQUENCE</scope>
    <source>
        <strain evidence="3">CGMCC 1.12754</strain>
    </source>
</reference>
<dbReference type="PIRSF" id="PIRSF001221">
    <property type="entry name" value="Amidase_fungi"/>
    <property type="match status" value="1"/>
</dbReference>
<dbReference type="InterPro" id="IPR000120">
    <property type="entry name" value="Amidase"/>
</dbReference>
<evidence type="ECO:0000313" key="4">
    <source>
        <dbReference type="Proteomes" id="UP000622860"/>
    </source>
</evidence>
<evidence type="ECO:0000313" key="3">
    <source>
        <dbReference type="EMBL" id="GGG71531.1"/>
    </source>
</evidence>
<gene>
    <name evidence="3" type="ORF">GCM10011398_14810</name>
</gene>
<dbReference type="AlphaFoldDB" id="A0A917H961"/>
<dbReference type="GO" id="GO:0003824">
    <property type="term" value="F:catalytic activity"/>
    <property type="evidence" value="ECO:0007669"/>
    <property type="project" value="InterPro"/>
</dbReference>
<dbReference type="PANTHER" id="PTHR11895:SF7">
    <property type="entry name" value="GLUTAMYL-TRNA(GLN) AMIDOTRANSFERASE SUBUNIT A, MITOCHONDRIAL"/>
    <property type="match status" value="1"/>
</dbReference>
<dbReference type="EMBL" id="BMFR01000004">
    <property type="protein sequence ID" value="GGG71531.1"/>
    <property type="molecule type" value="Genomic_DNA"/>
</dbReference>
<protein>
    <submittedName>
        <fullName evidence="3">Amidase</fullName>
    </submittedName>
</protein>
<dbReference type="SUPFAM" id="SSF75304">
    <property type="entry name" value="Amidase signature (AS) enzymes"/>
    <property type="match status" value="1"/>
</dbReference>
<feature type="domain" description="Amidase" evidence="2">
    <location>
        <begin position="44"/>
        <end position="474"/>
    </location>
</feature>
<dbReference type="PROSITE" id="PS00571">
    <property type="entry name" value="AMIDASES"/>
    <property type="match status" value="1"/>
</dbReference>
<dbReference type="Pfam" id="PF01425">
    <property type="entry name" value="Amidase"/>
    <property type="match status" value="1"/>
</dbReference>
<organism evidence="3 4">
    <name type="scientific">Virgibacillus oceani</name>
    <dbReference type="NCBI Taxonomy" id="1479511"/>
    <lineage>
        <taxon>Bacteria</taxon>
        <taxon>Bacillati</taxon>
        <taxon>Bacillota</taxon>
        <taxon>Bacilli</taxon>
        <taxon>Bacillales</taxon>
        <taxon>Bacillaceae</taxon>
        <taxon>Virgibacillus</taxon>
    </lineage>
</organism>
<sequence>MPIMSKHAKLYIKIKRTRGVTMLKNTNVFDLAQSVKAKELSPVEILDYYLERVDKYNPGLNAIVTLNEHALDEAKKAEEALLSGEKLGTLHGIPVAIKDLTPTNGIKTTFGSKAFENNVPDRDATVVQRLKEAGAIVLGKTNTPDFGHKGTTDNLVFGATKNPWNDKKTSGGSSGGSAAAVAADLVPFAEGSDGGGSIRIPASFCGVYGFKPTYGRIPMDNNLANVFGSNNPFVNHGPLTRSVRDAALFVDVTQGYSPTDPYSLPTMNEKLIDHIDGSLQGVKIAYTKDFGMYTVDPEVEHVLDEQVAKWRALGCDVEEVSMDFGMTLHEFLGFFKNMWYAAAAAGGASMLKNHPEWLTPSYRTMIERGFAVTTSEYINYQEKRSKVWNVLQDVYKKYDLIMSPALAVPPFDYHLLGPETIKGKKIEADSDWMMTHIYNMTGLPAASIPAGFTKDGLPIGMQLAGNRFMDSLVLNASQEFEKLIGGFAMVDLETVRTNENITSQKYL</sequence>
<dbReference type="RefSeq" id="WP_188454741.1">
    <property type="nucleotide sequence ID" value="NZ_BMFR01000004.1"/>
</dbReference>
<accession>A0A917H961</accession>
<dbReference type="InterPro" id="IPR020556">
    <property type="entry name" value="Amidase_CS"/>
</dbReference>
<dbReference type="Proteomes" id="UP000622860">
    <property type="component" value="Unassembled WGS sequence"/>
</dbReference>
<keyword evidence="4" id="KW-1185">Reference proteome</keyword>
<dbReference type="InterPro" id="IPR036928">
    <property type="entry name" value="AS_sf"/>
</dbReference>
<reference evidence="3" key="2">
    <citation type="submission" date="2020-09" db="EMBL/GenBank/DDBJ databases">
        <authorList>
            <person name="Sun Q."/>
            <person name="Zhou Y."/>
        </authorList>
    </citation>
    <scope>NUCLEOTIDE SEQUENCE</scope>
    <source>
        <strain evidence="3">CGMCC 1.12754</strain>
    </source>
</reference>
<name>A0A917H961_9BACI</name>
<dbReference type="InterPro" id="IPR023631">
    <property type="entry name" value="Amidase_dom"/>
</dbReference>
<dbReference type="Gene3D" id="3.90.1300.10">
    <property type="entry name" value="Amidase signature (AS) domain"/>
    <property type="match status" value="1"/>
</dbReference>